<dbReference type="HOGENOM" id="CLU_2664287_0_0_5"/>
<dbReference type="EMBL" id="CP008941">
    <property type="protein sequence ID" value="AIK95551.1"/>
    <property type="molecule type" value="Genomic_DNA"/>
</dbReference>
<sequence length="75" mass="8756">MTLYHKHKKASEASKAKAIGNKSDLFFNNIDLFIMLLAILALLILPLMFYYLPEDLELMELADQMEMLLWYSKSL</sequence>
<proteinExistence type="predicted"/>
<dbReference type="AlphaFoldDB" id="A0A077AT55"/>
<protein>
    <submittedName>
        <fullName evidence="2">Uncharacterized protein</fullName>
    </submittedName>
</protein>
<keyword evidence="1" id="KW-0472">Membrane</keyword>
<name>A0A077AT55_9PROT</name>
<gene>
    <name evidence="2" type="ORF">ID47_00390</name>
</gene>
<organism evidence="2 3">
    <name type="scientific">Candidatus Odyssella acanthamoebae</name>
    <dbReference type="NCBI Taxonomy" id="91604"/>
    <lineage>
        <taxon>Bacteria</taxon>
        <taxon>Pseudomonadati</taxon>
        <taxon>Pseudomonadota</taxon>
        <taxon>Alphaproteobacteria</taxon>
        <taxon>Holosporales</taxon>
        <taxon>Candidatus Paracaedibacteraceae</taxon>
        <taxon>Candidatus Odyssella</taxon>
    </lineage>
</organism>
<evidence type="ECO:0000313" key="3">
    <source>
        <dbReference type="Proteomes" id="UP000028926"/>
    </source>
</evidence>
<keyword evidence="1" id="KW-0812">Transmembrane</keyword>
<feature type="transmembrane region" description="Helical" evidence="1">
    <location>
        <begin position="32"/>
        <end position="52"/>
    </location>
</feature>
<keyword evidence="1" id="KW-1133">Transmembrane helix</keyword>
<reference evidence="2 3" key="1">
    <citation type="submission" date="2014-07" db="EMBL/GenBank/DDBJ databases">
        <title>Comparative genomic insights into amoeba endosymbionts belonging to the families of Holosporaceae and Candidatus Midichloriaceae within Rickettsiales.</title>
        <authorList>
            <person name="Wang Z."/>
            <person name="Wu M."/>
        </authorList>
    </citation>
    <scope>NUCLEOTIDE SEQUENCE [LARGE SCALE GENOMIC DNA]</scope>
    <source>
        <strain evidence="2">PRA3</strain>
    </source>
</reference>
<keyword evidence="3" id="KW-1185">Reference proteome</keyword>
<evidence type="ECO:0000313" key="2">
    <source>
        <dbReference type="EMBL" id="AIK95551.1"/>
    </source>
</evidence>
<dbReference type="RefSeq" id="WP_038462719.1">
    <property type="nucleotide sequence ID" value="NZ_CP008941.1"/>
</dbReference>
<evidence type="ECO:0000256" key="1">
    <source>
        <dbReference type="SAM" id="Phobius"/>
    </source>
</evidence>
<dbReference type="Proteomes" id="UP000028926">
    <property type="component" value="Chromosome"/>
</dbReference>
<accession>A0A077AT55</accession>
<dbReference type="KEGG" id="paca:ID47_00390"/>